<feature type="chain" id="PRO_5034620955" description="Apple domain-containing protein" evidence="1">
    <location>
        <begin position="20"/>
        <end position="374"/>
    </location>
</feature>
<dbReference type="OrthoDB" id="3562088at2759"/>
<dbReference type="InterPro" id="IPR003609">
    <property type="entry name" value="Pan_app"/>
</dbReference>
<proteinExistence type="predicted"/>
<feature type="domain" description="Apple" evidence="2">
    <location>
        <begin position="200"/>
        <end position="276"/>
    </location>
</feature>
<evidence type="ECO:0000313" key="4">
    <source>
        <dbReference type="Proteomes" id="UP000566819"/>
    </source>
</evidence>
<evidence type="ECO:0000259" key="2">
    <source>
        <dbReference type="PROSITE" id="PS50948"/>
    </source>
</evidence>
<organism evidence="3 4">
    <name type="scientific">Cudoniella acicularis</name>
    <dbReference type="NCBI Taxonomy" id="354080"/>
    <lineage>
        <taxon>Eukaryota</taxon>
        <taxon>Fungi</taxon>
        <taxon>Dikarya</taxon>
        <taxon>Ascomycota</taxon>
        <taxon>Pezizomycotina</taxon>
        <taxon>Leotiomycetes</taxon>
        <taxon>Helotiales</taxon>
        <taxon>Tricladiaceae</taxon>
        <taxon>Cudoniella</taxon>
    </lineage>
</organism>
<comment type="caution">
    <text evidence="3">The sequence shown here is derived from an EMBL/GenBank/DDBJ whole genome shotgun (WGS) entry which is preliminary data.</text>
</comment>
<evidence type="ECO:0000256" key="1">
    <source>
        <dbReference type="SAM" id="SignalP"/>
    </source>
</evidence>
<keyword evidence="4" id="KW-1185">Reference proteome</keyword>
<dbReference type="AlphaFoldDB" id="A0A8H4RFD8"/>
<keyword evidence="1" id="KW-0732">Signal</keyword>
<dbReference type="PROSITE" id="PS50948">
    <property type="entry name" value="PAN"/>
    <property type="match status" value="1"/>
</dbReference>
<reference evidence="3 4" key="1">
    <citation type="submission" date="2020-03" db="EMBL/GenBank/DDBJ databases">
        <title>Draft Genome Sequence of Cudoniella acicularis.</title>
        <authorList>
            <person name="Buettner E."/>
            <person name="Kellner H."/>
        </authorList>
    </citation>
    <scope>NUCLEOTIDE SEQUENCE [LARGE SCALE GENOMIC DNA]</scope>
    <source>
        <strain evidence="3 4">DSM 108380</strain>
    </source>
</reference>
<dbReference type="EMBL" id="JAAMPI010000898">
    <property type="protein sequence ID" value="KAF4627865.1"/>
    <property type="molecule type" value="Genomic_DNA"/>
</dbReference>
<evidence type="ECO:0000313" key="3">
    <source>
        <dbReference type="EMBL" id="KAF4627865.1"/>
    </source>
</evidence>
<dbReference type="Proteomes" id="UP000566819">
    <property type="component" value="Unassembled WGS sequence"/>
</dbReference>
<protein>
    <recommendedName>
        <fullName evidence="2">Apple domain-containing protein</fullName>
    </recommendedName>
</protein>
<accession>A0A8H4RFD8</accession>
<sequence>MKTGRILSALLLEAGIAFAKPYGKDGIIQNEPALEARATDLPTGPPVFSIGFPSGRPSWIPSERPSWIPSGRPSWIPTVIPTTVFITVTTPVPSGVRPSPSNPVTAILSTIAPMPFIRCYYSIENETSLPTSRPISEADVLGFCSNYIQPSITVTKTRLVTSTTTLNKDFSAAVTKTATTVAPGATISALCPIAAANQTCGLSGWGYAANNIYSGAAIDAPSCHQLCLKNDNCASFQIVSNTTDPSPQCNLYKVPSGGNNTVAGATSPYAFYDRDCPDFSPSACGLATAQVPTAVRRDENAHTVIPPWFLSTLPSDDLSSICSCVIRTPLPTAYATSTISSATVVTASVTKSVIQYYTVTTTIGGTVTAISSVH</sequence>
<feature type="signal peptide" evidence="1">
    <location>
        <begin position="1"/>
        <end position="19"/>
    </location>
</feature>
<gene>
    <name evidence="3" type="ORF">G7Y89_g10284</name>
</gene>
<name>A0A8H4RFD8_9HELO</name>